<gene>
    <name evidence="2" type="ORF">SAMN05421640_3165</name>
</gene>
<organism evidence="2 3">
    <name type="scientific">Ekhidna lutea</name>
    <dbReference type="NCBI Taxonomy" id="447679"/>
    <lineage>
        <taxon>Bacteria</taxon>
        <taxon>Pseudomonadati</taxon>
        <taxon>Bacteroidota</taxon>
        <taxon>Cytophagia</taxon>
        <taxon>Cytophagales</taxon>
        <taxon>Reichenbachiellaceae</taxon>
        <taxon>Ekhidna</taxon>
    </lineage>
</organism>
<dbReference type="Proteomes" id="UP000198393">
    <property type="component" value="Unassembled WGS sequence"/>
</dbReference>
<evidence type="ECO:0000256" key="1">
    <source>
        <dbReference type="SAM" id="Phobius"/>
    </source>
</evidence>
<name>A0A239LEN8_EKHLU</name>
<keyword evidence="1" id="KW-0812">Transmembrane</keyword>
<sequence>MQYLTGILTALFGLYLILLLVITGVKKDAATRYFSTFASTAKAHYLEQIIRIAIGASLVVFSSKMLGSWYYNFLGWILICTSTLLMTIPWKVHHRFGKWAIPLVIKYVWVYSALAAALGITILVSIIYPIFN</sequence>
<proteinExistence type="predicted"/>
<dbReference type="RefSeq" id="WP_089357841.1">
    <property type="nucleotide sequence ID" value="NZ_FZPD01000005.1"/>
</dbReference>
<dbReference type="AlphaFoldDB" id="A0A239LEN8"/>
<dbReference type="OrthoDB" id="1442037at2"/>
<feature type="transmembrane region" description="Helical" evidence="1">
    <location>
        <begin position="6"/>
        <end position="25"/>
    </location>
</feature>
<keyword evidence="1" id="KW-0472">Membrane</keyword>
<evidence type="ECO:0000313" key="2">
    <source>
        <dbReference type="EMBL" id="SNT28313.1"/>
    </source>
</evidence>
<protein>
    <submittedName>
        <fullName evidence="2">Uncharacterized protein</fullName>
    </submittedName>
</protein>
<accession>A0A239LEN8</accession>
<keyword evidence="3" id="KW-1185">Reference proteome</keyword>
<keyword evidence="1" id="KW-1133">Transmembrane helix</keyword>
<reference evidence="2 3" key="1">
    <citation type="submission" date="2017-06" db="EMBL/GenBank/DDBJ databases">
        <authorList>
            <person name="Kim H.J."/>
            <person name="Triplett B.A."/>
        </authorList>
    </citation>
    <scope>NUCLEOTIDE SEQUENCE [LARGE SCALE GENOMIC DNA]</scope>
    <source>
        <strain evidence="2 3">DSM 19307</strain>
    </source>
</reference>
<feature type="transmembrane region" description="Helical" evidence="1">
    <location>
        <begin position="108"/>
        <end position="131"/>
    </location>
</feature>
<feature type="transmembrane region" description="Helical" evidence="1">
    <location>
        <begin position="69"/>
        <end position="88"/>
    </location>
</feature>
<evidence type="ECO:0000313" key="3">
    <source>
        <dbReference type="Proteomes" id="UP000198393"/>
    </source>
</evidence>
<dbReference type="EMBL" id="FZPD01000005">
    <property type="protein sequence ID" value="SNT28313.1"/>
    <property type="molecule type" value="Genomic_DNA"/>
</dbReference>